<evidence type="ECO:0000259" key="10">
    <source>
        <dbReference type="PROSITE" id="PS51123"/>
    </source>
</evidence>
<dbReference type="InterPro" id="IPR025713">
    <property type="entry name" value="MotB-like_N_dom"/>
</dbReference>
<keyword evidence="8" id="KW-0175">Coiled coil</keyword>
<keyword evidence="12" id="KW-1185">Reference proteome</keyword>
<evidence type="ECO:0000256" key="6">
    <source>
        <dbReference type="ARBA" id="ARBA00023136"/>
    </source>
</evidence>
<feature type="region of interest" description="Disordered" evidence="9">
    <location>
        <begin position="65"/>
        <end position="91"/>
    </location>
</feature>
<name>A0A285N3L1_9BACI</name>
<dbReference type="InterPro" id="IPR050330">
    <property type="entry name" value="Bact_OuterMem_StrucFunc"/>
</dbReference>
<gene>
    <name evidence="11" type="ORF">SAMN05421503_0512</name>
</gene>
<dbReference type="OrthoDB" id="9815217at2"/>
<feature type="domain" description="OmpA-like" evidence="10">
    <location>
        <begin position="147"/>
        <end position="269"/>
    </location>
</feature>
<evidence type="ECO:0000313" key="12">
    <source>
        <dbReference type="Proteomes" id="UP000219356"/>
    </source>
</evidence>
<dbReference type="Gene3D" id="3.30.1330.60">
    <property type="entry name" value="OmpA-like domain"/>
    <property type="match status" value="1"/>
</dbReference>
<dbReference type="Pfam" id="PF13677">
    <property type="entry name" value="MotB_plug"/>
    <property type="match status" value="1"/>
</dbReference>
<evidence type="ECO:0000256" key="9">
    <source>
        <dbReference type="SAM" id="MobiDB-lite"/>
    </source>
</evidence>
<evidence type="ECO:0000256" key="7">
    <source>
        <dbReference type="PROSITE-ProRule" id="PRU00473"/>
    </source>
</evidence>
<feature type="compositionally biased region" description="Polar residues" evidence="9">
    <location>
        <begin position="66"/>
        <end position="83"/>
    </location>
</feature>
<keyword evidence="6 7" id="KW-0472">Membrane</keyword>
<comment type="similarity">
    <text evidence="2">Belongs to the MotB family.</text>
</comment>
<dbReference type="SUPFAM" id="SSF103088">
    <property type="entry name" value="OmpA-like"/>
    <property type="match status" value="1"/>
</dbReference>
<dbReference type="GO" id="GO:0005886">
    <property type="term" value="C:plasma membrane"/>
    <property type="evidence" value="ECO:0007669"/>
    <property type="project" value="UniProtKB-SubCell"/>
</dbReference>
<dbReference type="STRING" id="586416.GZ22_14530"/>
<dbReference type="RefSeq" id="WP_097038938.1">
    <property type="nucleotide sequence ID" value="NZ_OBEK01000001.1"/>
</dbReference>
<dbReference type="NCBIfam" id="NF005831">
    <property type="entry name" value="PRK07734.1"/>
    <property type="match status" value="1"/>
</dbReference>
<dbReference type="EMBL" id="OBEK01000001">
    <property type="protein sequence ID" value="SNZ04020.1"/>
    <property type="molecule type" value="Genomic_DNA"/>
</dbReference>
<dbReference type="InterPro" id="IPR006665">
    <property type="entry name" value="OmpA-like"/>
</dbReference>
<evidence type="ECO:0000313" key="11">
    <source>
        <dbReference type="EMBL" id="SNZ04020.1"/>
    </source>
</evidence>
<feature type="coiled-coil region" evidence="8">
    <location>
        <begin position="103"/>
        <end position="134"/>
    </location>
</feature>
<evidence type="ECO:0000256" key="8">
    <source>
        <dbReference type="SAM" id="Coils"/>
    </source>
</evidence>
<evidence type="ECO:0000256" key="2">
    <source>
        <dbReference type="ARBA" id="ARBA00008914"/>
    </source>
</evidence>
<dbReference type="PROSITE" id="PS51123">
    <property type="entry name" value="OMPA_2"/>
    <property type="match status" value="1"/>
</dbReference>
<dbReference type="CDD" id="cd07185">
    <property type="entry name" value="OmpA_C-like"/>
    <property type="match status" value="1"/>
</dbReference>
<dbReference type="PANTHER" id="PTHR30329:SF21">
    <property type="entry name" value="LIPOPROTEIN YIAD-RELATED"/>
    <property type="match status" value="1"/>
</dbReference>
<comment type="subcellular location">
    <subcellularLocation>
        <location evidence="1">Cell membrane</location>
        <topology evidence="1">Single-pass membrane protein</topology>
    </subcellularLocation>
</comment>
<dbReference type="PANTHER" id="PTHR30329">
    <property type="entry name" value="STATOR ELEMENT OF FLAGELLAR MOTOR COMPLEX"/>
    <property type="match status" value="1"/>
</dbReference>
<evidence type="ECO:0000256" key="1">
    <source>
        <dbReference type="ARBA" id="ARBA00004162"/>
    </source>
</evidence>
<dbReference type="AlphaFoldDB" id="A0A285N3L1"/>
<keyword evidence="3" id="KW-1003">Cell membrane</keyword>
<evidence type="ECO:0000256" key="3">
    <source>
        <dbReference type="ARBA" id="ARBA00022475"/>
    </source>
</evidence>
<accession>A0A285N3L1</accession>
<dbReference type="InterPro" id="IPR036737">
    <property type="entry name" value="OmpA-like_sf"/>
</dbReference>
<evidence type="ECO:0000256" key="4">
    <source>
        <dbReference type="ARBA" id="ARBA00022692"/>
    </source>
</evidence>
<keyword evidence="5" id="KW-1133">Transmembrane helix</keyword>
<dbReference type="Proteomes" id="UP000219356">
    <property type="component" value="Unassembled WGS sequence"/>
</dbReference>
<keyword evidence="4" id="KW-0812">Transmembrane</keyword>
<evidence type="ECO:0000256" key="5">
    <source>
        <dbReference type="ARBA" id="ARBA00022989"/>
    </source>
</evidence>
<protein>
    <submittedName>
        <fullName evidence="11">Chemotaxis protein MotB</fullName>
    </submittedName>
</protein>
<proteinExistence type="inferred from homology"/>
<organism evidence="11 12">
    <name type="scientific">Terribacillus aidingensis</name>
    <dbReference type="NCBI Taxonomy" id="586416"/>
    <lineage>
        <taxon>Bacteria</taxon>
        <taxon>Bacillati</taxon>
        <taxon>Bacillota</taxon>
        <taxon>Bacilli</taxon>
        <taxon>Bacillales</taxon>
        <taxon>Bacillaceae</taxon>
        <taxon>Terribacillus</taxon>
    </lineage>
</organism>
<sequence length="273" mass="30663">MSRKRKHKKHEEHVDESWLLPYADLLTLLLALFIVLFATSSIDAQKFNKISDSFSSVLHGGEGLLESNTSMTSGNETSSTVTDPINEEEKKEETIEAAVTPEVSEEEKNKAALEAAEREELQQIQEKIETYIKDKDLSNKFSADLTDEGLLLTINDNVLFNSGSSEVSVNDEEIAREISDLLVMDPPREVIISGHTDNVPISTSSYHSNWELSVMRSVNFMKVVLENDKLDPRWFSAKGYGEFKPIASNDTAEGKEKNRRVEVLILPRTAKTE</sequence>
<dbReference type="Pfam" id="PF00691">
    <property type="entry name" value="OmpA"/>
    <property type="match status" value="1"/>
</dbReference>
<reference evidence="12" key="1">
    <citation type="submission" date="2017-09" db="EMBL/GenBank/DDBJ databases">
        <authorList>
            <person name="Varghese N."/>
            <person name="Submissions S."/>
        </authorList>
    </citation>
    <scope>NUCLEOTIDE SEQUENCE [LARGE SCALE GENOMIC DNA]</scope>
    <source>
        <strain evidence="12">CGMCC 1.8913</strain>
    </source>
</reference>